<keyword evidence="9" id="KW-0694">RNA-binding</keyword>
<evidence type="ECO:0000256" key="1">
    <source>
        <dbReference type="ARBA" id="ARBA00005217"/>
    </source>
</evidence>
<feature type="binding site" evidence="15">
    <location>
        <position position="111"/>
    </location>
    <ligand>
        <name>[4Fe-4S] cluster</name>
        <dbReference type="ChEBI" id="CHEBI:49883"/>
        <note>4Fe-4S-S-AdoMet</note>
    </ligand>
</feature>
<gene>
    <name evidence="19" type="ORF">ACFQE1_10780</name>
</gene>
<dbReference type="InterPro" id="IPR039661">
    <property type="entry name" value="ELP3"/>
</dbReference>
<keyword evidence="5" id="KW-0808">Transferase</keyword>
<keyword evidence="8 15" id="KW-0479">Metal-binding</keyword>
<dbReference type="EC" id="2.3.1.311" evidence="13"/>
<evidence type="ECO:0000256" key="14">
    <source>
        <dbReference type="ARBA" id="ARBA00047372"/>
    </source>
</evidence>
<dbReference type="CDD" id="cd04301">
    <property type="entry name" value="NAT_SF"/>
    <property type="match status" value="1"/>
</dbReference>
<feature type="region of interest" description="Disordered" evidence="16">
    <location>
        <begin position="1"/>
        <end position="29"/>
    </location>
</feature>
<evidence type="ECO:0000256" key="2">
    <source>
        <dbReference type="ARBA" id="ARBA00005494"/>
    </source>
</evidence>
<reference evidence="19 20" key="1">
    <citation type="journal article" date="2019" name="Int. J. Syst. Evol. Microbiol.">
        <title>The Global Catalogue of Microorganisms (GCM) 10K type strain sequencing project: providing services to taxonomists for standard genome sequencing and annotation.</title>
        <authorList>
            <consortium name="The Broad Institute Genomics Platform"/>
            <consortium name="The Broad Institute Genome Sequencing Center for Infectious Disease"/>
            <person name="Wu L."/>
            <person name="Ma J."/>
        </authorList>
    </citation>
    <scope>NUCLEOTIDE SEQUENCE [LARGE SCALE GENOMIC DNA]</scope>
    <source>
        <strain evidence="19 20">NBRC 111368</strain>
    </source>
</reference>
<dbReference type="InterPro" id="IPR034687">
    <property type="entry name" value="ELP3-like"/>
</dbReference>
<dbReference type="InterPro" id="IPR007197">
    <property type="entry name" value="rSAM"/>
</dbReference>
<dbReference type="InterPro" id="IPR000182">
    <property type="entry name" value="GNAT_dom"/>
</dbReference>
<feature type="compositionally biased region" description="Polar residues" evidence="16">
    <location>
        <begin position="525"/>
        <end position="534"/>
    </location>
</feature>
<comment type="catalytic activity">
    <reaction evidence="14">
        <text>uridine(34) in tRNA + acetyl-CoA + S-adenosyl-L-methionine + H2O = 5-(carboxymethyl)uridine(34) in tRNA + 5'-deoxyadenosine + L-methionine + CoA + 2 H(+)</text>
        <dbReference type="Rhea" id="RHEA:61020"/>
        <dbReference type="Rhea" id="RHEA-COMP:10407"/>
        <dbReference type="Rhea" id="RHEA-COMP:11727"/>
        <dbReference type="ChEBI" id="CHEBI:15377"/>
        <dbReference type="ChEBI" id="CHEBI:15378"/>
        <dbReference type="ChEBI" id="CHEBI:17319"/>
        <dbReference type="ChEBI" id="CHEBI:57287"/>
        <dbReference type="ChEBI" id="CHEBI:57288"/>
        <dbReference type="ChEBI" id="CHEBI:57844"/>
        <dbReference type="ChEBI" id="CHEBI:59789"/>
        <dbReference type="ChEBI" id="CHEBI:65315"/>
        <dbReference type="ChEBI" id="CHEBI:74882"/>
        <dbReference type="EC" id="2.3.1.311"/>
    </reaction>
    <physiologicalReaction direction="left-to-right" evidence="14">
        <dbReference type="Rhea" id="RHEA:61021"/>
    </physiologicalReaction>
</comment>
<feature type="domain" description="N-acetyltransferase" evidence="17">
    <location>
        <begin position="461"/>
        <end position="594"/>
    </location>
</feature>
<comment type="similarity">
    <text evidence="2">Belongs to the ELP3 family.</text>
</comment>
<comment type="pathway">
    <text evidence="1">tRNA modification.</text>
</comment>
<feature type="region of interest" description="Disordered" evidence="16">
    <location>
        <begin position="127"/>
        <end position="148"/>
    </location>
</feature>
<evidence type="ECO:0000256" key="4">
    <source>
        <dbReference type="ARBA" id="ARBA00022555"/>
    </source>
</evidence>
<dbReference type="SFLD" id="SFLDG01086">
    <property type="entry name" value="elongater_protein-like"/>
    <property type="match status" value="1"/>
</dbReference>
<protein>
    <recommendedName>
        <fullName evidence="13">tRNA carboxymethyluridine synthase</fullName>
        <ecNumber evidence="13">2.3.1.311</ecNumber>
    </recommendedName>
</protein>
<dbReference type="InterPro" id="IPR013785">
    <property type="entry name" value="Aldolase_TIM"/>
</dbReference>
<feature type="binding site" evidence="15">
    <location>
        <position position="119"/>
    </location>
    <ligand>
        <name>[4Fe-4S] cluster</name>
        <dbReference type="ChEBI" id="CHEBI:49883"/>
        <note>4Fe-4S-S-AdoMet</note>
    </ligand>
</feature>
<evidence type="ECO:0000256" key="3">
    <source>
        <dbReference type="ARBA" id="ARBA00022485"/>
    </source>
</evidence>
<dbReference type="PANTHER" id="PTHR11135:SF7">
    <property type="entry name" value="TRNA URIDINE(34) ACETYLTRANSFERASE"/>
    <property type="match status" value="1"/>
</dbReference>
<accession>A0ABD5RZW1</accession>
<feature type="region of interest" description="Disordered" evidence="16">
    <location>
        <begin position="519"/>
        <end position="542"/>
    </location>
</feature>
<dbReference type="GO" id="GO:0106261">
    <property type="term" value="F:tRNA uridine(34) acetyltransferase activity"/>
    <property type="evidence" value="ECO:0007669"/>
    <property type="project" value="UniProtKB-EC"/>
</dbReference>
<evidence type="ECO:0000256" key="10">
    <source>
        <dbReference type="ARBA" id="ARBA00023004"/>
    </source>
</evidence>
<dbReference type="AlphaFoldDB" id="A0ABD5RZW1"/>
<dbReference type="PROSITE" id="PS51186">
    <property type="entry name" value="GNAT"/>
    <property type="match status" value="1"/>
</dbReference>
<dbReference type="EMBL" id="JBHSWU010000298">
    <property type="protein sequence ID" value="MFC6724846.1"/>
    <property type="molecule type" value="Genomic_DNA"/>
</dbReference>
<dbReference type="CDD" id="cd01335">
    <property type="entry name" value="Radical_SAM"/>
    <property type="match status" value="1"/>
</dbReference>
<dbReference type="SUPFAM" id="SSF102114">
    <property type="entry name" value="Radical SAM enzymes"/>
    <property type="match status" value="1"/>
</dbReference>
<dbReference type="Pfam" id="PF04055">
    <property type="entry name" value="Radical_SAM"/>
    <property type="match status" value="1"/>
</dbReference>
<keyword evidence="10 15" id="KW-0408">Iron</keyword>
<dbReference type="SMART" id="SM00729">
    <property type="entry name" value="Elp3"/>
    <property type="match status" value="1"/>
</dbReference>
<organism evidence="19 20">
    <name type="scientific">Halobium palmae</name>
    <dbReference type="NCBI Taxonomy" id="1776492"/>
    <lineage>
        <taxon>Archaea</taxon>
        <taxon>Methanobacteriati</taxon>
        <taxon>Methanobacteriota</taxon>
        <taxon>Stenosarchaea group</taxon>
        <taxon>Halobacteria</taxon>
        <taxon>Halobacteriales</taxon>
        <taxon>Haloferacaceae</taxon>
        <taxon>Halobium</taxon>
    </lineage>
</organism>
<evidence type="ECO:0000256" key="16">
    <source>
        <dbReference type="SAM" id="MobiDB-lite"/>
    </source>
</evidence>
<keyword evidence="12" id="KW-0012">Acyltransferase</keyword>
<evidence type="ECO:0000256" key="9">
    <source>
        <dbReference type="ARBA" id="ARBA00022884"/>
    </source>
</evidence>
<dbReference type="PIRSF" id="PIRSF005669">
    <property type="entry name" value="Hist_AcTrfase_ELP3"/>
    <property type="match status" value="1"/>
</dbReference>
<comment type="caution">
    <text evidence="19">The sequence shown here is derived from an EMBL/GenBank/DDBJ whole genome shotgun (WGS) entry which is preliminary data.</text>
</comment>
<dbReference type="GO" id="GO:0051539">
    <property type="term" value="F:4 iron, 4 sulfur cluster binding"/>
    <property type="evidence" value="ECO:0007669"/>
    <property type="project" value="UniProtKB-KW"/>
</dbReference>
<dbReference type="SFLD" id="SFLDS00029">
    <property type="entry name" value="Radical_SAM"/>
    <property type="match status" value="1"/>
</dbReference>
<dbReference type="Gene3D" id="3.20.20.70">
    <property type="entry name" value="Aldolase class I"/>
    <property type="match status" value="1"/>
</dbReference>
<keyword evidence="6" id="KW-0949">S-adenosyl-L-methionine</keyword>
<keyword evidence="7" id="KW-0819">tRNA processing</keyword>
<dbReference type="PROSITE" id="PS51918">
    <property type="entry name" value="RADICAL_SAM"/>
    <property type="match status" value="1"/>
</dbReference>
<dbReference type="InterPro" id="IPR006638">
    <property type="entry name" value="Elp3/MiaA/NifB-like_rSAM"/>
</dbReference>
<dbReference type="Proteomes" id="UP001596328">
    <property type="component" value="Unassembled WGS sequence"/>
</dbReference>
<evidence type="ECO:0000256" key="13">
    <source>
        <dbReference type="ARBA" id="ARBA00044771"/>
    </source>
</evidence>
<dbReference type="PANTHER" id="PTHR11135">
    <property type="entry name" value="HISTONE ACETYLTRANSFERASE-RELATED"/>
    <property type="match status" value="1"/>
</dbReference>
<dbReference type="InterPro" id="IPR016181">
    <property type="entry name" value="Acyl_CoA_acyltransferase"/>
</dbReference>
<feature type="binding site" evidence="15">
    <location>
        <position position="116"/>
    </location>
    <ligand>
        <name>[4Fe-4S] cluster</name>
        <dbReference type="ChEBI" id="CHEBI:49883"/>
        <note>4Fe-4S-S-AdoMet</note>
    </ligand>
</feature>
<proteinExistence type="inferred from homology"/>
<dbReference type="NCBIfam" id="TIGR01211">
    <property type="entry name" value="ELP3"/>
    <property type="match status" value="1"/>
</dbReference>
<evidence type="ECO:0000256" key="8">
    <source>
        <dbReference type="ARBA" id="ARBA00022723"/>
    </source>
</evidence>
<evidence type="ECO:0000256" key="5">
    <source>
        <dbReference type="ARBA" id="ARBA00022679"/>
    </source>
</evidence>
<feature type="domain" description="Radical SAM core" evidence="18">
    <location>
        <begin position="94"/>
        <end position="398"/>
    </location>
</feature>
<dbReference type="InterPro" id="IPR058240">
    <property type="entry name" value="rSAM_sf"/>
</dbReference>
<dbReference type="GO" id="GO:0046872">
    <property type="term" value="F:metal ion binding"/>
    <property type="evidence" value="ECO:0007669"/>
    <property type="project" value="UniProtKB-KW"/>
</dbReference>
<evidence type="ECO:0000256" key="7">
    <source>
        <dbReference type="ARBA" id="ARBA00022694"/>
    </source>
</evidence>
<evidence type="ECO:0000256" key="11">
    <source>
        <dbReference type="ARBA" id="ARBA00023014"/>
    </source>
</evidence>
<keyword evidence="3" id="KW-0004">4Fe-4S</keyword>
<keyword evidence="20" id="KW-1185">Reference proteome</keyword>
<evidence type="ECO:0000256" key="15">
    <source>
        <dbReference type="PIRSR" id="PIRSR005669-1"/>
    </source>
</evidence>
<comment type="cofactor">
    <cofactor evidence="15">
        <name>[4Fe-4S] cluster</name>
        <dbReference type="ChEBI" id="CHEBI:49883"/>
    </cofactor>
    <text evidence="15">Binds 1 [4Fe-4S] cluster. The cluster is coordinated with 3 cysteines and an exchangeable S-adenosyl-L-methionine.</text>
</comment>
<dbReference type="GO" id="GO:0000049">
    <property type="term" value="F:tRNA binding"/>
    <property type="evidence" value="ECO:0007669"/>
    <property type="project" value="UniProtKB-KW"/>
</dbReference>
<dbReference type="Pfam" id="PF23613">
    <property type="entry name" value="ELP3_N"/>
    <property type="match status" value="1"/>
</dbReference>
<keyword evidence="11 15" id="KW-0411">Iron-sulfur</keyword>
<dbReference type="SUPFAM" id="SSF55729">
    <property type="entry name" value="Acyl-CoA N-acyltransferases (Nat)"/>
    <property type="match status" value="1"/>
</dbReference>
<sequence length="594" mass="66579">MSSDANADPAEPESADTAESADPTESDAFRRVCEELASRIVDGDLGRDDLEKAKLEVCSEFSSPKVPKNTEILQHAPTAHRDDVKEVVRRKPVRTASGVSPVAIMTSPHMCPHGKCLYCPGGPASEFDSSQSYTGHEPAAARGEQNDYDPYGQVTLRLEQLRHIGHPVDKVELILMGGTMTARSHDYQEWFVKRALQAMNDYDLDSEPAPSQESFEPDPEDVEFRYLEDVIAENETADVRNVGTTFETKPDWCDPEQIDRMLDLGGTKVEVGVQTTYERINREMHRGHGNGASKDANRRLRDAAFKVGFHMMPGQPGMTREMCLEDFRQLFENPDWRPDYLKIYPTLVVRGTRVYDAWRREEFDPLTNDEAADLVAEVMGMIPKYTRLQRVQRDIPADFIDAGVWKSNLRQLASRLGEERGIVQRDIRAREVGMNEATPDAENVELDVTEYEAGGGVETFLSVEDAEKDLLIGFCRLRFPSYSHAAPGSGPEGDDDPVRRELEDAALVRELHVYGSEAGIGSEARSASETSSGRSPRDSWQHRGYGRKLIRTAEELARDAGFGKLSIISGVGVRQYYREKLGYHQDGPYVSRRL</sequence>
<dbReference type="InterPro" id="IPR056591">
    <property type="entry name" value="ELP3-like_N"/>
</dbReference>
<dbReference type="InterPro" id="IPR032432">
    <property type="entry name" value="Radical_SAM_C"/>
</dbReference>
<evidence type="ECO:0000256" key="12">
    <source>
        <dbReference type="ARBA" id="ARBA00023315"/>
    </source>
</evidence>
<evidence type="ECO:0000259" key="17">
    <source>
        <dbReference type="PROSITE" id="PS51186"/>
    </source>
</evidence>
<evidence type="ECO:0000313" key="19">
    <source>
        <dbReference type="EMBL" id="MFC6724846.1"/>
    </source>
</evidence>
<name>A0ABD5RZW1_9EURY</name>
<dbReference type="GO" id="GO:0008033">
    <property type="term" value="P:tRNA processing"/>
    <property type="evidence" value="ECO:0007669"/>
    <property type="project" value="UniProtKB-KW"/>
</dbReference>
<evidence type="ECO:0000313" key="20">
    <source>
        <dbReference type="Proteomes" id="UP001596328"/>
    </source>
</evidence>
<evidence type="ECO:0000256" key="6">
    <source>
        <dbReference type="ARBA" id="ARBA00022691"/>
    </source>
</evidence>
<dbReference type="Gene3D" id="3.40.630.30">
    <property type="match status" value="1"/>
</dbReference>
<keyword evidence="4" id="KW-0820">tRNA-binding</keyword>
<evidence type="ECO:0000259" key="18">
    <source>
        <dbReference type="PROSITE" id="PS51918"/>
    </source>
</evidence>
<dbReference type="Pfam" id="PF16199">
    <property type="entry name" value="Radical_SAM_C"/>
    <property type="match status" value="1"/>
</dbReference>
<dbReference type="SFLD" id="SFLDF00344">
    <property type="entry name" value="ELP3-like"/>
    <property type="match status" value="1"/>
</dbReference>